<evidence type="ECO:0000313" key="1">
    <source>
        <dbReference type="EMBL" id="KAK3220939.1"/>
    </source>
</evidence>
<dbReference type="AlphaFoldDB" id="A0AAE0ANY5"/>
<dbReference type="GO" id="GO:0005506">
    <property type="term" value="F:iron ion binding"/>
    <property type="evidence" value="ECO:0007669"/>
    <property type="project" value="InterPro"/>
</dbReference>
<dbReference type="Gene3D" id="1.10.630.10">
    <property type="entry name" value="Cytochrome P450"/>
    <property type="match status" value="1"/>
</dbReference>
<dbReference type="Proteomes" id="UP001281410">
    <property type="component" value="Unassembled WGS sequence"/>
</dbReference>
<proteinExistence type="predicted"/>
<dbReference type="Pfam" id="PF00067">
    <property type="entry name" value="p450"/>
    <property type="match status" value="1"/>
</dbReference>
<reference evidence="1" key="1">
    <citation type="journal article" date="2023" name="Plant J.">
        <title>Genome sequences and population genomics provide insights into the demographic history, inbreeding, and mutation load of two 'living fossil' tree species of Dipteronia.</title>
        <authorList>
            <person name="Feng Y."/>
            <person name="Comes H.P."/>
            <person name="Chen J."/>
            <person name="Zhu S."/>
            <person name="Lu R."/>
            <person name="Zhang X."/>
            <person name="Li P."/>
            <person name="Qiu J."/>
            <person name="Olsen K.M."/>
            <person name="Qiu Y."/>
        </authorList>
    </citation>
    <scope>NUCLEOTIDE SEQUENCE</scope>
    <source>
        <strain evidence="1">NBL</strain>
    </source>
</reference>
<evidence type="ECO:0000313" key="2">
    <source>
        <dbReference type="Proteomes" id="UP001281410"/>
    </source>
</evidence>
<dbReference type="GO" id="GO:0016705">
    <property type="term" value="F:oxidoreductase activity, acting on paired donors, with incorporation or reduction of molecular oxygen"/>
    <property type="evidence" value="ECO:0007669"/>
    <property type="project" value="InterPro"/>
</dbReference>
<comment type="caution">
    <text evidence="1">The sequence shown here is derived from an EMBL/GenBank/DDBJ whole genome shotgun (WGS) entry which is preliminary data.</text>
</comment>
<protein>
    <recommendedName>
        <fullName evidence="3">Cytochrome P450</fullName>
    </recommendedName>
</protein>
<dbReference type="GO" id="GO:0004497">
    <property type="term" value="F:monooxygenase activity"/>
    <property type="evidence" value="ECO:0007669"/>
    <property type="project" value="InterPro"/>
</dbReference>
<dbReference type="EMBL" id="JANJYJ010000004">
    <property type="protein sequence ID" value="KAK3220939.1"/>
    <property type="molecule type" value="Genomic_DNA"/>
</dbReference>
<name>A0AAE0ANY5_9ROSI</name>
<accession>A0AAE0ANY5</accession>
<dbReference type="PANTHER" id="PTHR47951">
    <property type="entry name" value="OS08G0547900 PROTEIN"/>
    <property type="match status" value="1"/>
</dbReference>
<dbReference type="GO" id="GO:0020037">
    <property type="term" value="F:heme binding"/>
    <property type="evidence" value="ECO:0007669"/>
    <property type="project" value="InterPro"/>
</dbReference>
<evidence type="ECO:0008006" key="3">
    <source>
        <dbReference type="Google" id="ProtNLM"/>
    </source>
</evidence>
<gene>
    <name evidence="1" type="ORF">Dsin_014909</name>
</gene>
<sequence length="234" mass="26384">MNVVCHQTILVLKDHDAIFANHDPTVAAIASTYGGGDIVWSPNGPEWRKLRKILVQEMVSKTSLDACHTFRRQEVRKMVKEVYVKAGNSVPINIGEQMFLTLLNVIMRMTWGGSLNEEDSIRVGIQFRQVVDEFVYLWGAPNISDVFPALARFDLQGVESKMKKLLSCRAKDHQAGGENKEEEKGSNKDFLENLLDLKQQGDDKSSLSMNQVKALLLANRDQKPARQETEPLET</sequence>
<dbReference type="PANTHER" id="PTHR47951:SF8">
    <property type="entry name" value="CYTOCHROME P450 93A2-LIKE"/>
    <property type="match status" value="1"/>
</dbReference>
<dbReference type="InterPro" id="IPR036396">
    <property type="entry name" value="Cyt_P450_sf"/>
</dbReference>
<organism evidence="1 2">
    <name type="scientific">Dipteronia sinensis</name>
    <dbReference type="NCBI Taxonomy" id="43782"/>
    <lineage>
        <taxon>Eukaryota</taxon>
        <taxon>Viridiplantae</taxon>
        <taxon>Streptophyta</taxon>
        <taxon>Embryophyta</taxon>
        <taxon>Tracheophyta</taxon>
        <taxon>Spermatophyta</taxon>
        <taxon>Magnoliopsida</taxon>
        <taxon>eudicotyledons</taxon>
        <taxon>Gunneridae</taxon>
        <taxon>Pentapetalae</taxon>
        <taxon>rosids</taxon>
        <taxon>malvids</taxon>
        <taxon>Sapindales</taxon>
        <taxon>Sapindaceae</taxon>
        <taxon>Hippocastanoideae</taxon>
        <taxon>Acereae</taxon>
        <taxon>Dipteronia</taxon>
    </lineage>
</organism>
<dbReference type="SUPFAM" id="SSF48264">
    <property type="entry name" value="Cytochrome P450"/>
    <property type="match status" value="1"/>
</dbReference>
<keyword evidence="2" id="KW-1185">Reference proteome</keyword>
<dbReference type="InterPro" id="IPR001128">
    <property type="entry name" value="Cyt_P450"/>
</dbReference>